<evidence type="ECO:0000256" key="1">
    <source>
        <dbReference type="ARBA" id="ARBA00004141"/>
    </source>
</evidence>
<sequence>MVKGELTCPDNGSVMVRWQVTVWLVFLPVLYGQTLTETLATISARHCLLAYNDPVFVNVTLEVVEPNAPLEITIEGDSSQVSVDEDVSPEDIVLRFSVTDPNSQTNSPTTISVQLHGGDSDLGVRELNDTHYEVVVKGTLNATSHSTYDLVITASNDCGVTSSVNVSVAVRDVNEAPQCVHDVTVVINKTFVSALLYIADNGSIILSRQVQDELPKSTVVSVYARNYSEVSTNVTVRMVLGDYIGPNCTVLRNISFHETDASGTCSNDTVVCSPVYSGVSLTSTYSSDGLFAANSSDTQLITMDSYLCCRHFGVQGQPVQYTILVWDQDTFTDAFRFKQLVVTDFMVRMPGSSLFDKRNISWSPVQLSVLNRTFYLSTTPTPDVQYRLTLKAEDRSGLFDTANITFYINDTNQAPTCHNYSVTMDLVTPVGTEVVTVSCADNDTTPEFSELVYRGNIGGNNDYFSMNSTGTISLARALPVGVVNTTYSVHAQDGGGLSGTAVVNIRINSNYPPRCNISQAIATFRETDPAGTCSQQVTCQDSANRSLPLNVSVAGGLGQRPMVVNTTQLATDGLALSLCIMQDGSNAVENFSVQVDVSSLLGVVSVKWNVSIRDVNQAPYFRRSAYRLAVMENVAVGESLAVVRVATNISDTGSDADIVAYDPDLLTDDFKIQNISLDLKVEYLNGTHLENLSPAPLRLVNSSLRVVAPLRADFVYQLTFTAQDGEGLTGNVTLTITINDTNQPPECHPDSVLTVDLKTSVSTKVYTIQCSDPDVDPKFHSLTFGLHTELNYTFFNVTAATGDVMLVKPVPRTARDLHVKVFASDGGGLTANTTLNFTVSGNYSPVCSPVYVPPDTEWTHGRCFRVEPHCSDPSTPDGDLSFLKYNFSGNFLNAFTVNKSLENGTYAEFCYTMYTNGSFQMDLRVDNGLGTYLWNYVVTVMYLRAAPRFTETVYTGFVNESAAVGLIVLMVRATVNGTKGGVVYTLLDDGGDFGLFFKVDNQTGDIRVLADLVTRVATTLSGHITAEDQTTGLNTTAVIHVKVEDVNQPPVCNSSRVSSVVPWNVAPQQVIARVACWDPDPTPSFSNITYLIVGDGVWDINSTSGDVFVKARSLLLPEKSTFAFNVTVTDGAYNITVLLNIVVNRTAPSPNVTVTRVDPTSASVAWTFDPVYEGVIQMLIVETAHVNGTHVQRAARPPSARDYVVEQLTPLQTYIIVVVVVGMDTNSSSNSRQFTTQQAIIADSKLTFTEGLIIENDNVTLTCTARTPGSTAPSSGGHVSNSFAKETLNISLGVVSAISATLSASTQLVDLGSDVNFTCSRSADYTDDWTAQLSCSNSTNGGYISGSHVPLDIGTGALWLLSRCPGQRLRATDSHGFDTSNEETIFVKSQEKPICPQEGDWPAAQLEQLCRLSARTQMMAPTWLTLDLLYVCQLRDMLDGVLVLNVSDIVHTLANSTQASEQLSQGDVTLTVYVMQQVIDTIKLDQGLDGGQLQSFAETADNVMQASPDVWSQLESQAFNLLRAMDMVGHAAAGHLDNTTETTTHINTSNIMLQVGRTSSNISFPDKSNPRFWSKVQRPHLPKLSNIFPQGSSSSVGETTSEQKINSVILTMTLVDIPTLREPVTLVFEHQSNNTGNASCQFIDFSNSSSPRWSEEGCRVLKSNTSITTCSCDHLTNFAILMSPYRPTGIDAKVLSYITYIGCGISIFGLFLTIIVYAALWKYVKSDRSVILINLCVVLLVAYITFLSGVSSTQNKDACTTVTVLLHYFFLVVFFLMLSEGLNIFIAIVIVFPTKSILVWLLCLAYGAPLVIVAVSLGVRFDGYGNDEYCWLSLRDGLIWAFVGPALATLLVNFVVVAVVIRALVSSTTFVTKSNREKAKSVVKAICVMTPVLGLTWIFSVFSVNKETVVFQYLFLAFNSLQ</sequence>
<dbReference type="GO" id="GO:0007166">
    <property type="term" value="P:cell surface receptor signaling pathway"/>
    <property type="evidence" value="ECO:0007669"/>
    <property type="project" value="InterPro"/>
</dbReference>
<dbReference type="InterPro" id="IPR015919">
    <property type="entry name" value="Cadherin-like_sf"/>
</dbReference>
<dbReference type="InterPro" id="IPR000203">
    <property type="entry name" value="GPS"/>
</dbReference>
<evidence type="ECO:0000256" key="9">
    <source>
        <dbReference type="ARBA" id="ARBA00023292"/>
    </source>
</evidence>
<dbReference type="Gene3D" id="2.60.220.50">
    <property type="match status" value="1"/>
</dbReference>
<dbReference type="OrthoDB" id="10052455at2759"/>
<dbReference type="Gene3D" id="2.60.40.60">
    <property type="entry name" value="Cadherins"/>
    <property type="match status" value="6"/>
</dbReference>
<feature type="transmembrane region" description="Helical" evidence="11">
    <location>
        <begin position="1839"/>
        <end position="1861"/>
    </location>
</feature>
<dbReference type="SMART" id="SM00112">
    <property type="entry name" value="CA"/>
    <property type="match status" value="6"/>
</dbReference>
<keyword evidence="10" id="KW-0106">Calcium</keyword>
<dbReference type="InterPro" id="IPR017981">
    <property type="entry name" value="GPCR_2-like_7TM"/>
</dbReference>
<dbReference type="Proteomes" id="UP000245119">
    <property type="component" value="Linkage Group LG6"/>
</dbReference>
<evidence type="ECO:0000259" key="13">
    <source>
        <dbReference type="PROSITE" id="PS50261"/>
    </source>
</evidence>
<dbReference type="GO" id="GO:0007156">
    <property type="term" value="P:homophilic cell adhesion via plasma membrane adhesion molecules"/>
    <property type="evidence" value="ECO:0007669"/>
    <property type="project" value="InterPro"/>
</dbReference>
<feature type="domain" description="Cadherin" evidence="14">
    <location>
        <begin position="622"/>
        <end position="747"/>
    </location>
</feature>
<evidence type="ECO:0000256" key="4">
    <source>
        <dbReference type="ARBA" id="ARBA00022737"/>
    </source>
</evidence>
<feature type="transmembrane region" description="Helical" evidence="11">
    <location>
        <begin position="1882"/>
        <end position="1904"/>
    </location>
</feature>
<comment type="similarity">
    <text evidence="2">Belongs to the G-protein coupled receptor 2 family. Adhesion G-protein coupled receptor (ADGR) subfamily.</text>
</comment>
<protein>
    <recommendedName>
        <fullName evidence="18">G-protein coupled receptors family 2 profile 2 domain-containing protein</fullName>
    </recommendedName>
</protein>
<dbReference type="SMART" id="SM00060">
    <property type="entry name" value="FN3"/>
    <property type="match status" value="1"/>
</dbReference>
<comment type="caution">
    <text evidence="16">The sequence shown here is derived from an EMBL/GenBank/DDBJ whole genome shotgun (WGS) entry which is preliminary data.</text>
</comment>
<evidence type="ECO:0000313" key="17">
    <source>
        <dbReference type="Proteomes" id="UP000245119"/>
    </source>
</evidence>
<dbReference type="FunFam" id="1.20.1070.10:FF:000058">
    <property type="entry name" value="Adhesion G protein-coupled receptor F5"/>
    <property type="match status" value="1"/>
</dbReference>
<feature type="transmembrane region" description="Helical" evidence="11">
    <location>
        <begin position="1697"/>
        <end position="1718"/>
    </location>
</feature>
<dbReference type="InterPro" id="IPR008077">
    <property type="entry name" value="GPCR_2_brain_angio_inhib"/>
</dbReference>
<dbReference type="CDD" id="cd00063">
    <property type="entry name" value="FN3"/>
    <property type="match status" value="1"/>
</dbReference>
<keyword evidence="6 11" id="KW-0472">Membrane</keyword>
<dbReference type="PROSITE" id="PS50261">
    <property type="entry name" value="G_PROTEIN_RECEP_F2_4"/>
    <property type="match status" value="1"/>
</dbReference>
<feature type="domain" description="GAIN-B" evidence="12">
    <location>
        <begin position="1530"/>
        <end position="1688"/>
    </location>
</feature>
<organism evidence="16 17">
    <name type="scientific">Pomacea canaliculata</name>
    <name type="common">Golden apple snail</name>
    <dbReference type="NCBI Taxonomy" id="400727"/>
    <lineage>
        <taxon>Eukaryota</taxon>
        <taxon>Metazoa</taxon>
        <taxon>Spiralia</taxon>
        <taxon>Lophotrochozoa</taxon>
        <taxon>Mollusca</taxon>
        <taxon>Gastropoda</taxon>
        <taxon>Caenogastropoda</taxon>
        <taxon>Architaenioglossa</taxon>
        <taxon>Ampullarioidea</taxon>
        <taxon>Ampullariidae</taxon>
        <taxon>Pomacea</taxon>
    </lineage>
</organism>
<dbReference type="PROSITE" id="PS50221">
    <property type="entry name" value="GAIN_B"/>
    <property type="match status" value="1"/>
</dbReference>
<dbReference type="InterPro" id="IPR046338">
    <property type="entry name" value="GAIN_dom_sf"/>
</dbReference>
<evidence type="ECO:0000256" key="8">
    <source>
        <dbReference type="ARBA" id="ARBA00023180"/>
    </source>
</evidence>
<gene>
    <name evidence="16" type="ORF">C0Q70_11953</name>
</gene>
<dbReference type="GO" id="GO:0004930">
    <property type="term" value="F:G protein-coupled receptor activity"/>
    <property type="evidence" value="ECO:0007669"/>
    <property type="project" value="InterPro"/>
</dbReference>
<dbReference type="PANTHER" id="PTHR12011:SF347">
    <property type="entry name" value="FI21270P1-RELATED"/>
    <property type="match status" value="1"/>
</dbReference>
<feature type="non-terminal residue" evidence="16">
    <location>
        <position position="1922"/>
    </location>
</feature>
<dbReference type="Gene3D" id="2.60.40.10">
    <property type="entry name" value="Immunoglobulins"/>
    <property type="match status" value="1"/>
</dbReference>
<dbReference type="CDD" id="cd11304">
    <property type="entry name" value="Cadherin_repeat"/>
    <property type="match status" value="4"/>
</dbReference>
<dbReference type="SMR" id="A0A2T7P7F2"/>
<comment type="subcellular location">
    <subcellularLocation>
        <location evidence="1">Membrane</location>
        <topology evidence="1">Multi-pass membrane protein</topology>
    </subcellularLocation>
</comment>
<dbReference type="STRING" id="400727.A0A2T7P7F2"/>
<evidence type="ECO:0000256" key="7">
    <source>
        <dbReference type="ARBA" id="ARBA00023157"/>
    </source>
</evidence>
<feature type="domain" description="Cadherin" evidence="14">
    <location>
        <begin position="950"/>
        <end position="1052"/>
    </location>
</feature>
<keyword evidence="8" id="KW-0325">Glycoprotein</keyword>
<dbReference type="Gene3D" id="1.20.1070.10">
    <property type="entry name" value="Rhodopsin 7-helix transmembrane proteins"/>
    <property type="match status" value="1"/>
</dbReference>
<evidence type="ECO:0000256" key="10">
    <source>
        <dbReference type="PROSITE-ProRule" id="PRU00043"/>
    </source>
</evidence>
<name>A0A2T7P7F2_POMCA</name>
<dbReference type="PRINTS" id="PR01694">
    <property type="entry name" value="BAIPRECURSOR"/>
</dbReference>
<accession>A0A2T7P7F2</accession>
<dbReference type="GO" id="GO:0005509">
    <property type="term" value="F:calcium ion binding"/>
    <property type="evidence" value="ECO:0007669"/>
    <property type="project" value="UniProtKB-UniRule"/>
</dbReference>
<evidence type="ECO:0008006" key="18">
    <source>
        <dbReference type="Google" id="ProtNLM"/>
    </source>
</evidence>
<dbReference type="SUPFAM" id="SSF49313">
    <property type="entry name" value="Cadherin-like"/>
    <property type="match status" value="5"/>
</dbReference>
<feature type="transmembrane region" description="Helical" evidence="11">
    <location>
        <begin position="1768"/>
        <end position="1792"/>
    </location>
</feature>
<keyword evidence="7" id="KW-1015">Disulfide bond</keyword>
<feature type="transmembrane region" description="Helical" evidence="11">
    <location>
        <begin position="1730"/>
        <end position="1748"/>
    </location>
</feature>
<dbReference type="SUPFAM" id="SSF81321">
    <property type="entry name" value="Family A G protein-coupled receptor-like"/>
    <property type="match status" value="1"/>
</dbReference>
<evidence type="ECO:0000259" key="12">
    <source>
        <dbReference type="PROSITE" id="PS50221"/>
    </source>
</evidence>
<dbReference type="GO" id="GO:0005886">
    <property type="term" value="C:plasma membrane"/>
    <property type="evidence" value="ECO:0007669"/>
    <property type="project" value="TreeGrafter"/>
</dbReference>
<dbReference type="InterPro" id="IPR013783">
    <property type="entry name" value="Ig-like_fold"/>
</dbReference>
<feature type="domain" description="G-protein coupled receptors family 2 profile 2" evidence="13">
    <location>
        <begin position="1695"/>
        <end position="1922"/>
    </location>
</feature>
<evidence type="ECO:0000259" key="15">
    <source>
        <dbReference type="PROSITE" id="PS50853"/>
    </source>
</evidence>
<dbReference type="Pfam" id="PF00002">
    <property type="entry name" value="7tm_2"/>
    <property type="match status" value="1"/>
</dbReference>
<keyword evidence="4" id="KW-0677">Repeat</keyword>
<proteinExistence type="inferred from homology"/>
<dbReference type="PRINTS" id="PR00205">
    <property type="entry name" value="CADHERIN"/>
</dbReference>
<dbReference type="PRINTS" id="PR00249">
    <property type="entry name" value="GPCRSECRETIN"/>
</dbReference>
<dbReference type="InterPro" id="IPR002126">
    <property type="entry name" value="Cadherin-like_dom"/>
</dbReference>
<keyword evidence="5 11" id="KW-1133">Transmembrane helix</keyword>
<keyword evidence="9" id="KW-0424">Laminin EGF-like domain</keyword>
<keyword evidence="3 11" id="KW-0812">Transmembrane</keyword>
<keyword evidence="17" id="KW-1185">Reference proteome</keyword>
<dbReference type="PROSITE" id="PS50853">
    <property type="entry name" value="FN3"/>
    <property type="match status" value="1"/>
</dbReference>
<evidence type="ECO:0000259" key="14">
    <source>
        <dbReference type="PROSITE" id="PS50268"/>
    </source>
</evidence>
<dbReference type="InterPro" id="IPR000832">
    <property type="entry name" value="GPCR_2_secretin-like"/>
</dbReference>
<evidence type="ECO:0000256" key="2">
    <source>
        <dbReference type="ARBA" id="ARBA00007343"/>
    </source>
</evidence>
<reference evidence="16 17" key="1">
    <citation type="submission" date="2018-04" db="EMBL/GenBank/DDBJ databases">
        <title>The genome of golden apple snail Pomacea canaliculata provides insight into stress tolerance and invasive adaptation.</title>
        <authorList>
            <person name="Liu C."/>
            <person name="Liu B."/>
            <person name="Ren Y."/>
            <person name="Zhang Y."/>
            <person name="Wang H."/>
            <person name="Li S."/>
            <person name="Jiang F."/>
            <person name="Yin L."/>
            <person name="Zhang G."/>
            <person name="Qian W."/>
            <person name="Fan W."/>
        </authorList>
    </citation>
    <scope>NUCLEOTIDE SEQUENCE [LARGE SCALE GENOMIC DNA]</scope>
    <source>
        <strain evidence="16">SZHN2017</strain>
        <tissue evidence="16">Muscle</tissue>
    </source>
</reference>
<dbReference type="InterPro" id="IPR003961">
    <property type="entry name" value="FN3_dom"/>
</dbReference>
<evidence type="ECO:0000256" key="6">
    <source>
        <dbReference type="ARBA" id="ARBA00023136"/>
    </source>
</evidence>
<dbReference type="InterPro" id="IPR057244">
    <property type="entry name" value="GAIN_B"/>
</dbReference>
<dbReference type="CDD" id="cd15040">
    <property type="entry name" value="7tmB2_Adhesion"/>
    <property type="match status" value="1"/>
</dbReference>
<dbReference type="PANTHER" id="PTHR12011">
    <property type="entry name" value="ADHESION G-PROTEIN COUPLED RECEPTOR"/>
    <property type="match status" value="1"/>
</dbReference>
<dbReference type="SMART" id="SM00303">
    <property type="entry name" value="GPS"/>
    <property type="match status" value="1"/>
</dbReference>
<dbReference type="InterPro" id="IPR036116">
    <property type="entry name" value="FN3_sf"/>
</dbReference>
<feature type="domain" description="Cadherin" evidence="14">
    <location>
        <begin position="75"/>
        <end position="179"/>
    </location>
</feature>
<feature type="domain" description="Fibronectin type-III" evidence="15">
    <location>
        <begin position="1147"/>
        <end position="1239"/>
    </location>
</feature>
<evidence type="ECO:0000256" key="11">
    <source>
        <dbReference type="SAM" id="Phobius"/>
    </source>
</evidence>
<dbReference type="PROSITE" id="PS50268">
    <property type="entry name" value="CADHERIN_2"/>
    <property type="match status" value="3"/>
</dbReference>
<dbReference type="SUPFAM" id="SSF49265">
    <property type="entry name" value="Fibronectin type III"/>
    <property type="match status" value="1"/>
</dbReference>
<evidence type="ECO:0000313" key="16">
    <source>
        <dbReference type="EMBL" id="PVD29355.1"/>
    </source>
</evidence>
<dbReference type="EMBL" id="PZQS01000006">
    <property type="protein sequence ID" value="PVD29355.1"/>
    <property type="molecule type" value="Genomic_DNA"/>
</dbReference>
<evidence type="ECO:0000256" key="3">
    <source>
        <dbReference type="ARBA" id="ARBA00022692"/>
    </source>
</evidence>
<dbReference type="Pfam" id="PF01825">
    <property type="entry name" value="GPS"/>
    <property type="match status" value="1"/>
</dbReference>
<feature type="transmembrane region" description="Helical" evidence="11">
    <location>
        <begin position="1799"/>
        <end position="1819"/>
    </location>
</feature>
<evidence type="ECO:0000256" key="5">
    <source>
        <dbReference type="ARBA" id="ARBA00022989"/>
    </source>
</evidence>